<name>A0AAV2SYN0_CALDB</name>
<protein>
    <submittedName>
        <fullName evidence="1">Uncharacterized protein</fullName>
    </submittedName>
</protein>
<gene>
    <name evidence="1" type="ORF">CDAUBV1_LOCUS67</name>
</gene>
<dbReference type="Proteomes" id="UP001497525">
    <property type="component" value="Unassembled WGS sequence"/>
</dbReference>
<evidence type="ECO:0000313" key="2">
    <source>
        <dbReference type="Proteomes" id="UP001497525"/>
    </source>
</evidence>
<sequence length="189" mass="22073">MTEVIRSDIRDVLDRIDHLDSRVAVLNEHMNKYHSDVLCNAGNQSPIKPRWRPWFPLQTITDLNTMEQNLENEICRADVVAYVQKTPADNPYERTRCCLARTISDDLSTHLSWKATPNRHPFGTTSLWRIILESCTDRDTSVFLIRRACVAWFHNARDRRGGRSRRRYTCLKMPLVIVTSTKFLYHLSA</sequence>
<comment type="caution">
    <text evidence="1">The sequence shown here is derived from an EMBL/GenBank/DDBJ whole genome shotgun (WGS) entry which is preliminary data.</text>
</comment>
<evidence type="ECO:0000313" key="1">
    <source>
        <dbReference type="EMBL" id="CAL5129198.1"/>
    </source>
</evidence>
<dbReference type="EMBL" id="CAXLJL010000001">
    <property type="protein sequence ID" value="CAL5129198.1"/>
    <property type="molecule type" value="Genomic_DNA"/>
</dbReference>
<reference evidence="1" key="1">
    <citation type="submission" date="2024-06" db="EMBL/GenBank/DDBJ databases">
        <authorList>
            <person name="Liu X."/>
            <person name="Lenzi L."/>
            <person name="Haldenby T S."/>
            <person name="Uol C."/>
        </authorList>
    </citation>
    <scope>NUCLEOTIDE SEQUENCE</scope>
</reference>
<accession>A0AAV2SYN0</accession>
<dbReference type="AlphaFoldDB" id="A0AAV2SYN0"/>
<organism evidence="1 2">
    <name type="scientific">Calicophoron daubneyi</name>
    <name type="common">Rumen fluke</name>
    <name type="synonym">Paramphistomum daubneyi</name>
    <dbReference type="NCBI Taxonomy" id="300641"/>
    <lineage>
        <taxon>Eukaryota</taxon>
        <taxon>Metazoa</taxon>
        <taxon>Spiralia</taxon>
        <taxon>Lophotrochozoa</taxon>
        <taxon>Platyhelminthes</taxon>
        <taxon>Trematoda</taxon>
        <taxon>Digenea</taxon>
        <taxon>Plagiorchiida</taxon>
        <taxon>Pronocephalata</taxon>
        <taxon>Paramphistomoidea</taxon>
        <taxon>Paramphistomidae</taxon>
        <taxon>Calicophoron</taxon>
    </lineage>
</organism>
<proteinExistence type="predicted"/>